<evidence type="ECO:0000313" key="2">
    <source>
        <dbReference type="Proteomes" id="UP001060012"/>
    </source>
</evidence>
<sequence length="216" mass="24501">MYGLGLDQLSLNLNNFNEKNTTLLDNKDITASNYIDEVSESKLHNAAVSISISTHNIQNYLNVKSAEFSKGNTNAQQVLSNLEVGKVDYVNFFEGRKFEKTLTLEEMGYTGKPISQLSKEEAKELLSNEGFFGSEETSKRLVKFVEDLTGNEPQALKESRQGIEDGFFEAQKLFQQELPNVSKETESKTLDIIDKKIQEMLKTDFQKELESKHLEN</sequence>
<proteinExistence type="predicted"/>
<protein>
    <recommendedName>
        <fullName evidence="3">Hydrogenase-4 component G</fullName>
    </recommendedName>
</protein>
<accession>A0ABY5E429</accession>
<evidence type="ECO:0000313" key="1">
    <source>
        <dbReference type="EMBL" id="UTJ05498.1"/>
    </source>
</evidence>
<dbReference type="EMBL" id="CP100595">
    <property type="protein sequence ID" value="UTJ05498.1"/>
    <property type="molecule type" value="Genomic_DNA"/>
</dbReference>
<dbReference type="RefSeq" id="WP_254575679.1">
    <property type="nucleotide sequence ID" value="NZ_CP100595.1"/>
</dbReference>
<name>A0ABY5E429_9BACT</name>
<reference evidence="1" key="1">
    <citation type="submission" date="2022-07" db="EMBL/GenBank/DDBJ databases">
        <title>Arcobacter roscoffensis sp. nov., a marine bacterium isolated from coastal seawater collected from Roscoff, France.</title>
        <authorList>
            <person name="Pascual J."/>
            <person name="Lepeaux C."/>
            <person name="Methner A."/>
            <person name="Overmann J."/>
        </authorList>
    </citation>
    <scope>NUCLEOTIDE SEQUENCE</scope>
    <source>
        <strain evidence="1">ARW1-2F2</strain>
    </source>
</reference>
<dbReference type="Proteomes" id="UP001060012">
    <property type="component" value="Chromosome"/>
</dbReference>
<evidence type="ECO:0008006" key="3">
    <source>
        <dbReference type="Google" id="ProtNLM"/>
    </source>
</evidence>
<gene>
    <name evidence="1" type="ORF">NJU99_09495</name>
</gene>
<organism evidence="1 2">
    <name type="scientific">Arcobacter roscoffensis</name>
    <dbReference type="NCBI Taxonomy" id="2961520"/>
    <lineage>
        <taxon>Bacteria</taxon>
        <taxon>Pseudomonadati</taxon>
        <taxon>Campylobacterota</taxon>
        <taxon>Epsilonproteobacteria</taxon>
        <taxon>Campylobacterales</taxon>
        <taxon>Arcobacteraceae</taxon>
        <taxon>Arcobacter</taxon>
    </lineage>
</organism>
<keyword evidence="2" id="KW-1185">Reference proteome</keyword>